<name>A0A1G8EHW9_9BACI</name>
<dbReference type="InterPro" id="IPR014197">
    <property type="entry name" value="Sporulation_prot_YunB"/>
</dbReference>
<dbReference type="STRING" id="930129.SAMN05216352_102234"/>
<protein>
    <submittedName>
        <fullName evidence="2">Sporulation protein YunB</fullName>
    </submittedName>
</protein>
<dbReference type="Pfam" id="PF09560">
    <property type="entry name" value="Spore_YunB"/>
    <property type="match status" value="1"/>
</dbReference>
<reference evidence="2 3" key="1">
    <citation type="submission" date="2016-10" db="EMBL/GenBank/DDBJ databases">
        <authorList>
            <person name="de Groot N.N."/>
        </authorList>
    </citation>
    <scope>NUCLEOTIDE SEQUENCE [LARGE SCALE GENOMIC DNA]</scope>
    <source>
        <strain evidence="3">P4B,CCM 7963,CECT 7998,DSM 25260,IBRC-M 10614,KCTC 13821</strain>
    </source>
</reference>
<dbReference type="NCBIfam" id="TIGR02832">
    <property type="entry name" value="spo_yunB"/>
    <property type="match status" value="1"/>
</dbReference>
<dbReference type="Proteomes" id="UP000199017">
    <property type="component" value="Unassembled WGS sequence"/>
</dbReference>
<dbReference type="OrthoDB" id="1649278at2"/>
<dbReference type="AlphaFoldDB" id="A0A1G8EHW9"/>
<organism evidence="2 3">
    <name type="scientific">Alteribacillus bidgolensis</name>
    <dbReference type="NCBI Taxonomy" id="930129"/>
    <lineage>
        <taxon>Bacteria</taxon>
        <taxon>Bacillati</taxon>
        <taxon>Bacillota</taxon>
        <taxon>Bacilli</taxon>
        <taxon>Bacillales</taxon>
        <taxon>Bacillaceae</taxon>
        <taxon>Alteribacillus</taxon>
    </lineage>
</organism>
<proteinExistence type="predicted"/>
<sequence length="287" mass="32119">MKKHRRFFKIKSRPKGPLPFRYVFIISLLLFTLFTVQGLWLVEKGIRPTLMAIAHTETQKIATQAINDAISNKIVESIDIEDMIEIETDSNGQVTSVNFNSEMYNRVLSEATLRTQKYLKMVEEGTIEDLGLPEEIEQELETENFTDQGIIHVIPLGQATNNALLAQLGPRVPVQFSAIGDVKSSMSESIFESGINNTYMRISVDIEVDVRVVIPFATDTAVVSTSIPVGMVFISGEVPQFYNAGDGDMPSPAIIQEQELKDTMEEGNEETEVEEELQESEEIPITE</sequence>
<dbReference type="PIRSF" id="PIRSF021383">
    <property type="entry name" value="YunB"/>
    <property type="match status" value="1"/>
</dbReference>
<evidence type="ECO:0000313" key="2">
    <source>
        <dbReference type="EMBL" id="SDH69390.1"/>
    </source>
</evidence>
<dbReference type="RefSeq" id="WP_091581355.1">
    <property type="nucleotide sequence ID" value="NZ_FNDU01000002.1"/>
</dbReference>
<feature type="compositionally biased region" description="Acidic residues" evidence="1">
    <location>
        <begin position="265"/>
        <end position="287"/>
    </location>
</feature>
<keyword evidence="3" id="KW-1185">Reference proteome</keyword>
<feature type="region of interest" description="Disordered" evidence="1">
    <location>
        <begin position="262"/>
        <end position="287"/>
    </location>
</feature>
<evidence type="ECO:0000256" key="1">
    <source>
        <dbReference type="SAM" id="MobiDB-lite"/>
    </source>
</evidence>
<dbReference type="EMBL" id="FNDU01000002">
    <property type="protein sequence ID" value="SDH69390.1"/>
    <property type="molecule type" value="Genomic_DNA"/>
</dbReference>
<gene>
    <name evidence="2" type="ORF">SAMN05216352_102234</name>
</gene>
<evidence type="ECO:0000313" key="3">
    <source>
        <dbReference type="Proteomes" id="UP000199017"/>
    </source>
</evidence>
<accession>A0A1G8EHW9</accession>